<comment type="caution">
    <text evidence="3">The sequence shown here is derived from an EMBL/GenBank/DDBJ whole genome shotgun (WGS) entry which is preliminary data.</text>
</comment>
<reference evidence="3" key="1">
    <citation type="submission" date="2020-07" db="EMBL/GenBank/DDBJ databases">
        <title>Ethylene signaling mediates host invasion by parasitic plants.</title>
        <authorList>
            <person name="Yoshida S."/>
        </authorList>
    </citation>
    <scope>NUCLEOTIDE SEQUENCE</scope>
    <source>
        <strain evidence="3">Okayama</strain>
    </source>
</reference>
<dbReference type="InterPro" id="IPR007321">
    <property type="entry name" value="Transposase_28"/>
</dbReference>
<evidence type="ECO:0000313" key="4">
    <source>
        <dbReference type="Proteomes" id="UP000653305"/>
    </source>
</evidence>
<dbReference type="OrthoDB" id="1752359at2759"/>
<dbReference type="PANTHER" id="PTHR31099">
    <property type="entry name" value="OS06G0165300 PROTEIN"/>
    <property type="match status" value="1"/>
</dbReference>
<protein>
    <recommendedName>
        <fullName evidence="2">Transposase (putative) gypsy type domain-containing protein</fullName>
    </recommendedName>
</protein>
<dbReference type="Pfam" id="PF04195">
    <property type="entry name" value="Transposase_28"/>
    <property type="match status" value="1"/>
</dbReference>
<evidence type="ECO:0000256" key="1">
    <source>
        <dbReference type="SAM" id="MobiDB-lite"/>
    </source>
</evidence>
<dbReference type="Proteomes" id="UP000653305">
    <property type="component" value="Unassembled WGS sequence"/>
</dbReference>
<dbReference type="EMBL" id="BMAC01000832">
    <property type="protein sequence ID" value="GFQ03448.1"/>
    <property type="molecule type" value="Genomic_DNA"/>
</dbReference>
<sequence length="388" mass="43035">MSENSDEPLDNAPLAGRYQLVGQPKIWMVAPVDVVSTLTYQDIERFKSMFYIPAHWECYVPGPEDGGLSMAPHSSLCMYKDMFRSGVRFPLHSSFCEILNFYNVCPAQLAPNVWKVIIGFITLAASMSLPVSDAVFSKMYKIQRYPGCSGVWYFTFDKMTRLLLECSDSNKNWNSKFFYVIASEGDWGFPNVWSDVVRSPRCPDLNSMEHSTAYALLSHGTISFKAIVNERNLIAAGLSHRRTSSIDDLSPSRRRVPHQLPRGSLAPDSKVLAPTIEIGQPSGAPSPVTGKEASCSTGSDVPVHFCPSWNVSEDDTITNRVTAIEMMSHVMHPKDVAEATDATFQDLADDGYALLAQQLFTHQGLIAKVNYGSRRVMELATELAQGKV</sequence>
<dbReference type="AlphaFoldDB" id="A0A830CSA2"/>
<organism evidence="3 4">
    <name type="scientific">Phtheirospermum japonicum</name>
    <dbReference type="NCBI Taxonomy" id="374723"/>
    <lineage>
        <taxon>Eukaryota</taxon>
        <taxon>Viridiplantae</taxon>
        <taxon>Streptophyta</taxon>
        <taxon>Embryophyta</taxon>
        <taxon>Tracheophyta</taxon>
        <taxon>Spermatophyta</taxon>
        <taxon>Magnoliopsida</taxon>
        <taxon>eudicotyledons</taxon>
        <taxon>Gunneridae</taxon>
        <taxon>Pentapetalae</taxon>
        <taxon>asterids</taxon>
        <taxon>lamiids</taxon>
        <taxon>Lamiales</taxon>
        <taxon>Orobanchaceae</taxon>
        <taxon>Orobanchaceae incertae sedis</taxon>
        <taxon>Phtheirospermum</taxon>
    </lineage>
</organism>
<feature type="domain" description="Transposase (putative) gypsy type" evidence="2">
    <location>
        <begin position="77"/>
        <end position="143"/>
    </location>
</feature>
<gene>
    <name evidence="3" type="ORF">PHJA_002488600</name>
</gene>
<evidence type="ECO:0000313" key="3">
    <source>
        <dbReference type="EMBL" id="GFQ03448.1"/>
    </source>
</evidence>
<feature type="region of interest" description="Disordered" evidence="1">
    <location>
        <begin position="244"/>
        <end position="264"/>
    </location>
</feature>
<accession>A0A830CSA2</accession>
<proteinExistence type="predicted"/>
<dbReference type="PANTHER" id="PTHR31099:SF49">
    <property type="entry name" value="MYOSIN HEAVY CHAIN-LIKE PROTEIN"/>
    <property type="match status" value="1"/>
</dbReference>
<keyword evidence="4" id="KW-1185">Reference proteome</keyword>
<name>A0A830CSA2_9LAMI</name>
<evidence type="ECO:0000259" key="2">
    <source>
        <dbReference type="Pfam" id="PF04195"/>
    </source>
</evidence>